<reference evidence="2 3" key="1">
    <citation type="journal article" date="2015" name="Fungal Genet. Biol.">
        <title>Evolution of novel wood decay mechanisms in Agaricales revealed by the genome sequences of Fistulina hepatica and Cylindrobasidium torrendii.</title>
        <authorList>
            <person name="Floudas D."/>
            <person name="Held B.W."/>
            <person name="Riley R."/>
            <person name="Nagy L.G."/>
            <person name="Koehler G."/>
            <person name="Ransdell A.S."/>
            <person name="Younus H."/>
            <person name="Chow J."/>
            <person name="Chiniquy J."/>
            <person name="Lipzen A."/>
            <person name="Tritt A."/>
            <person name="Sun H."/>
            <person name="Haridas S."/>
            <person name="LaButti K."/>
            <person name="Ohm R.A."/>
            <person name="Kues U."/>
            <person name="Blanchette R.A."/>
            <person name="Grigoriev I.V."/>
            <person name="Minto R.E."/>
            <person name="Hibbett D.S."/>
        </authorList>
    </citation>
    <scope>NUCLEOTIDE SEQUENCE [LARGE SCALE GENOMIC DNA]</scope>
    <source>
        <strain evidence="2 3">FP15055 ss-10</strain>
    </source>
</reference>
<protein>
    <recommendedName>
        <fullName evidence="4">TPR-like protein</fullName>
    </recommendedName>
</protein>
<gene>
    <name evidence="2" type="ORF">CYLTODRAFT_419293</name>
</gene>
<dbReference type="EMBL" id="KN880461">
    <property type="protein sequence ID" value="KIY70894.1"/>
    <property type="molecule type" value="Genomic_DNA"/>
</dbReference>
<name>A0A0D7BL76_9AGAR</name>
<evidence type="ECO:0000256" key="1">
    <source>
        <dbReference type="SAM" id="MobiDB-lite"/>
    </source>
</evidence>
<feature type="region of interest" description="Disordered" evidence="1">
    <location>
        <begin position="103"/>
        <end position="127"/>
    </location>
</feature>
<dbReference type="Proteomes" id="UP000054007">
    <property type="component" value="Unassembled WGS sequence"/>
</dbReference>
<keyword evidence="3" id="KW-1185">Reference proteome</keyword>
<dbReference type="Gene3D" id="1.25.40.10">
    <property type="entry name" value="Tetratricopeptide repeat domain"/>
    <property type="match status" value="1"/>
</dbReference>
<accession>A0A0D7BL76</accession>
<evidence type="ECO:0000313" key="2">
    <source>
        <dbReference type="EMBL" id="KIY70894.1"/>
    </source>
</evidence>
<sequence length="496" mass="54669">MLKSTCPSSILRNRISCNTRSSKQARHLHSGRPSSSQVIRKNPQDVFRAPLGKSVGVVGRTLRISALLIGISLGSVYVGFEAYDQYIEHVELAPPVHDPEAEKWEWDSEQTHWNGDSRKGGTDPGLGRKARHLVRAASTAHTTPNFVADPMANGPFAALQNPNMAVNAGYLQASGILEKAIALAEPREAAGKLHPETFTLLLTRHASYLEKLGPVAFSRAKARYEQLWERNGSAFAAWRLGELDIKTGNKDGALQWLTRAIQRAQGTEDAQIASLPPSPSNQRVLASALVSLSTFYASNARLAEAAALQTTTLKLLPPQAEASASFPETLHYSTLAQRASVLSLQHAEVLFAQGKKPEQCIRWLESAAESSTTIVRLLAQNDSLVLSPPYAESPYLQKSAQELFRDARRTVSEAWHLMGILKEQAKNQKPSDILSCYEEAMKWVGKVDENGNVMPDVVKKADWQHLISRRDRLAKKLVTSPEGSEPATQRKRWFGF</sequence>
<organism evidence="2 3">
    <name type="scientific">Cylindrobasidium torrendii FP15055 ss-10</name>
    <dbReference type="NCBI Taxonomy" id="1314674"/>
    <lineage>
        <taxon>Eukaryota</taxon>
        <taxon>Fungi</taxon>
        <taxon>Dikarya</taxon>
        <taxon>Basidiomycota</taxon>
        <taxon>Agaricomycotina</taxon>
        <taxon>Agaricomycetes</taxon>
        <taxon>Agaricomycetidae</taxon>
        <taxon>Agaricales</taxon>
        <taxon>Marasmiineae</taxon>
        <taxon>Physalacriaceae</taxon>
        <taxon>Cylindrobasidium</taxon>
    </lineage>
</organism>
<dbReference type="OrthoDB" id="2524554at2759"/>
<dbReference type="InterPro" id="IPR011990">
    <property type="entry name" value="TPR-like_helical_dom_sf"/>
</dbReference>
<dbReference type="AlphaFoldDB" id="A0A0D7BL76"/>
<evidence type="ECO:0000313" key="3">
    <source>
        <dbReference type="Proteomes" id="UP000054007"/>
    </source>
</evidence>
<evidence type="ECO:0008006" key="4">
    <source>
        <dbReference type="Google" id="ProtNLM"/>
    </source>
</evidence>
<feature type="compositionally biased region" description="Basic and acidic residues" evidence="1">
    <location>
        <begin position="103"/>
        <end position="121"/>
    </location>
</feature>
<proteinExistence type="predicted"/>